<dbReference type="Gene3D" id="1.20.5.50">
    <property type="match status" value="1"/>
</dbReference>
<comment type="function">
    <text evidence="7">Activator of cell division through the inhibition of FtsZ GTPase activity, therefore promoting FtsZ assembly into bundles of protofilaments necessary for the formation of the division Z ring. It is recruited early at mid-cell but it is not essential for cell division.</text>
</comment>
<name>A0A840BSG7_9RHOO</name>
<comment type="subcellular location">
    <subcellularLocation>
        <location evidence="1">Cytoplasm</location>
    </subcellularLocation>
</comment>
<dbReference type="GO" id="GO:0005829">
    <property type="term" value="C:cytosol"/>
    <property type="evidence" value="ECO:0007669"/>
    <property type="project" value="TreeGrafter"/>
</dbReference>
<dbReference type="InterPro" id="IPR007838">
    <property type="entry name" value="Cell_div_ZapA-like"/>
</dbReference>
<gene>
    <name evidence="10" type="ORF">GGR36_003705</name>
</gene>
<keyword evidence="5" id="KW-0717">Septation</keyword>
<dbReference type="Gene3D" id="3.30.160.880">
    <property type="entry name" value="Cell division protein ZapA protomer, N-terminal domain"/>
    <property type="match status" value="1"/>
</dbReference>
<evidence type="ECO:0000256" key="3">
    <source>
        <dbReference type="ARBA" id="ARBA00022490"/>
    </source>
</evidence>
<sequence length="98" mass="10963">MESVDFSVLGREYSVTMKPEERESFLTAVMMVDTKMREFEARTKAASDTLAVMTAINIAHELVQLQSGAGLDLPGYRRRMTAMGERIDAALAQQETLF</sequence>
<keyword evidence="11" id="KW-1185">Reference proteome</keyword>
<dbReference type="SUPFAM" id="SSF102829">
    <property type="entry name" value="Cell division protein ZapA-like"/>
    <property type="match status" value="1"/>
</dbReference>
<evidence type="ECO:0000256" key="2">
    <source>
        <dbReference type="ARBA" id="ARBA00015195"/>
    </source>
</evidence>
<dbReference type="Pfam" id="PF05164">
    <property type="entry name" value="ZapA"/>
    <property type="match status" value="1"/>
</dbReference>
<dbReference type="PANTHER" id="PTHR34981:SF1">
    <property type="entry name" value="CELL DIVISION PROTEIN ZAPA"/>
    <property type="match status" value="1"/>
</dbReference>
<dbReference type="PANTHER" id="PTHR34981">
    <property type="entry name" value="CELL DIVISION PROTEIN ZAPA"/>
    <property type="match status" value="1"/>
</dbReference>
<evidence type="ECO:0000256" key="9">
    <source>
        <dbReference type="ARBA" id="ARBA00033158"/>
    </source>
</evidence>
<keyword evidence="3" id="KW-0963">Cytoplasm</keyword>
<comment type="subunit">
    <text evidence="8">Homodimer. Interacts with FtsZ.</text>
</comment>
<dbReference type="InterPro" id="IPR036192">
    <property type="entry name" value="Cell_div_ZapA-like_sf"/>
</dbReference>
<dbReference type="InterPro" id="IPR042233">
    <property type="entry name" value="Cell_div_ZapA_N"/>
</dbReference>
<proteinExistence type="predicted"/>
<dbReference type="EMBL" id="JACIET010000002">
    <property type="protein sequence ID" value="MBB4014359.1"/>
    <property type="molecule type" value="Genomic_DNA"/>
</dbReference>
<dbReference type="Proteomes" id="UP000561045">
    <property type="component" value="Unassembled WGS sequence"/>
</dbReference>
<reference evidence="10 11" key="1">
    <citation type="submission" date="2020-08" db="EMBL/GenBank/DDBJ databases">
        <title>Genomic Encyclopedia of Type Strains, Phase IV (KMG-IV): sequencing the most valuable type-strain genomes for metagenomic binning, comparative biology and taxonomic classification.</title>
        <authorList>
            <person name="Goeker M."/>
        </authorList>
    </citation>
    <scope>NUCLEOTIDE SEQUENCE [LARGE SCALE GENOMIC DNA]</scope>
    <source>
        <strain evidence="10 11">DSM 106739</strain>
    </source>
</reference>
<evidence type="ECO:0000256" key="4">
    <source>
        <dbReference type="ARBA" id="ARBA00022618"/>
    </source>
</evidence>
<dbReference type="RefSeq" id="WP_183636283.1">
    <property type="nucleotide sequence ID" value="NZ_BAABLE010000005.1"/>
</dbReference>
<dbReference type="AlphaFoldDB" id="A0A840BSG7"/>
<accession>A0A840BSG7</accession>
<keyword evidence="4 10" id="KW-0132">Cell division</keyword>
<dbReference type="GO" id="GO:0030428">
    <property type="term" value="C:cell septum"/>
    <property type="evidence" value="ECO:0007669"/>
    <property type="project" value="TreeGrafter"/>
</dbReference>
<dbReference type="GO" id="GO:0032153">
    <property type="term" value="C:cell division site"/>
    <property type="evidence" value="ECO:0007669"/>
    <property type="project" value="TreeGrafter"/>
</dbReference>
<dbReference type="GO" id="GO:0043093">
    <property type="term" value="P:FtsZ-dependent cytokinesis"/>
    <property type="evidence" value="ECO:0007669"/>
    <property type="project" value="TreeGrafter"/>
</dbReference>
<organism evidence="10 11">
    <name type="scientific">Niveibacterium umoris</name>
    <dbReference type="NCBI Taxonomy" id="1193620"/>
    <lineage>
        <taxon>Bacteria</taxon>
        <taxon>Pseudomonadati</taxon>
        <taxon>Pseudomonadota</taxon>
        <taxon>Betaproteobacteria</taxon>
        <taxon>Rhodocyclales</taxon>
        <taxon>Rhodocyclaceae</taxon>
        <taxon>Niveibacterium</taxon>
    </lineage>
</organism>
<evidence type="ECO:0000313" key="10">
    <source>
        <dbReference type="EMBL" id="MBB4014359.1"/>
    </source>
</evidence>
<evidence type="ECO:0000256" key="1">
    <source>
        <dbReference type="ARBA" id="ARBA00004496"/>
    </source>
</evidence>
<dbReference type="GO" id="GO:0000917">
    <property type="term" value="P:division septum assembly"/>
    <property type="evidence" value="ECO:0007669"/>
    <property type="project" value="UniProtKB-KW"/>
</dbReference>
<evidence type="ECO:0000313" key="11">
    <source>
        <dbReference type="Proteomes" id="UP000561045"/>
    </source>
</evidence>
<dbReference type="GO" id="GO:0000921">
    <property type="term" value="P:septin ring assembly"/>
    <property type="evidence" value="ECO:0007669"/>
    <property type="project" value="TreeGrafter"/>
</dbReference>
<evidence type="ECO:0000256" key="5">
    <source>
        <dbReference type="ARBA" id="ARBA00023210"/>
    </source>
</evidence>
<keyword evidence="6" id="KW-0131">Cell cycle</keyword>
<protein>
    <recommendedName>
        <fullName evidence="2">Cell division protein ZapA</fullName>
    </recommendedName>
    <alternativeName>
        <fullName evidence="9">Z ring-associated protein ZapA</fullName>
    </alternativeName>
</protein>
<evidence type="ECO:0000256" key="6">
    <source>
        <dbReference type="ARBA" id="ARBA00023306"/>
    </source>
</evidence>
<comment type="caution">
    <text evidence="10">The sequence shown here is derived from an EMBL/GenBank/DDBJ whole genome shotgun (WGS) entry which is preliminary data.</text>
</comment>
<evidence type="ECO:0000256" key="7">
    <source>
        <dbReference type="ARBA" id="ARBA00024910"/>
    </source>
</evidence>
<evidence type="ECO:0000256" key="8">
    <source>
        <dbReference type="ARBA" id="ARBA00026068"/>
    </source>
</evidence>